<dbReference type="InterPro" id="IPR055414">
    <property type="entry name" value="LRR_R13L4/SHOC2-like"/>
</dbReference>
<feature type="transmembrane region" description="Helical" evidence="11">
    <location>
        <begin position="652"/>
        <end position="671"/>
    </location>
</feature>
<evidence type="ECO:0000256" key="12">
    <source>
        <dbReference type="SAM" id="SignalP"/>
    </source>
</evidence>
<evidence type="ECO:0000256" key="10">
    <source>
        <dbReference type="ARBA" id="ARBA00023180"/>
    </source>
</evidence>
<dbReference type="Pfam" id="PF00560">
    <property type="entry name" value="LRR_1"/>
    <property type="match status" value="7"/>
</dbReference>
<dbReference type="SUPFAM" id="SSF52058">
    <property type="entry name" value="L domain-like"/>
    <property type="match status" value="3"/>
</dbReference>
<feature type="domain" description="Leucine-rich repeat-containing N-terminal plant-type" evidence="13">
    <location>
        <begin position="37"/>
        <end position="73"/>
    </location>
</feature>
<keyword evidence="9 11" id="KW-0472">Membrane</keyword>
<evidence type="ECO:0000256" key="9">
    <source>
        <dbReference type="ARBA" id="ARBA00023136"/>
    </source>
</evidence>
<evidence type="ECO:0000256" key="4">
    <source>
        <dbReference type="ARBA" id="ARBA00022614"/>
    </source>
</evidence>
<evidence type="ECO:0000256" key="8">
    <source>
        <dbReference type="ARBA" id="ARBA00022989"/>
    </source>
</evidence>
<dbReference type="PANTHER" id="PTHR48063">
    <property type="entry name" value="LRR RECEPTOR-LIKE KINASE"/>
    <property type="match status" value="1"/>
</dbReference>
<dbReference type="FunFam" id="3.80.10.10:FF:000095">
    <property type="entry name" value="LRR receptor-like serine/threonine-protein kinase GSO1"/>
    <property type="match status" value="1"/>
</dbReference>
<sequence>MNLLVLACALAFLSTSYLGCQGTDLSEDSRNKTCIAGEKQVLLDLKKILIDQDKWLESWVGDYCCSWQGIGCDKDGHVTELDVGDCSSKGDSIIPFLVRNLTFLTTLTLSQNNFQGLIPKSIGDLKSLVTLELSFNNLSGPLPESFCRLSKLEKLDVGDNQLSGTIPKCIGQLSTLKWLDLFQNSWEGVLSEQQLVNLTSLTFLSISSKSKLVYHVSSEWIPPFQLQGFTIENMRVGPEFPPWLLTQEELLLLKMSNSSLVGTIPADWFGNLLSHAVHVDLSYNDISMARPSFISAPNNLSTLRLSNNRLSDEFPAYICNFSSLTALLLSDNNFTGELPRCLGNLTQLEELDVMDNHLSGHVPDVFGSLERLSYLNFYNNSFEGKLPLSFQNLTQLLIFDVGNNNFRDALPTWTSQQIPYLTYIGLRANHFYGTIPIQLCNFSSIQIINLARNHITGNIPQCFNNLTAMTTNETGIRYYFGDTLVGGKVLIDDVKGYELKYTSTLDFFYSINLSDNNISGEIPEELMDLRNLLNLNLAGNNLVGKIPARIGKIEQLEFLDLSRNKLSGPIPQSLSELKFLVRLNLSFNDLSGRIPTGNQLQTLDNLSSIYAGNNQLCGRPILKLCSGDAKPHEGHDYEKDNSDNDSDSDEHVWFYAGIGPGLLVGFLGFCSSLHYMKSWRHSYFNFVEMVLDKIAVFIALSWKKFYK</sequence>
<reference evidence="15" key="1">
    <citation type="journal article" date="2016" name="Nat. Genet.">
        <title>A high-quality carrot genome assembly provides new insights into carotenoid accumulation and asterid genome evolution.</title>
        <authorList>
            <person name="Iorizzo M."/>
            <person name="Ellison S."/>
            <person name="Senalik D."/>
            <person name="Zeng P."/>
            <person name="Satapoomin P."/>
            <person name="Huang J."/>
            <person name="Bowman M."/>
            <person name="Iovene M."/>
            <person name="Sanseverino W."/>
            <person name="Cavagnaro P."/>
            <person name="Yildiz M."/>
            <person name="Macko-Podgorni A."/>
            <person name="Moranska E."/>
            <person name="Grzebelus E."/>
            <person name="Grzebelus D."/>
            <person name="Ashrafi H."/>
            <person name="Zheng Z."/>
            <person name="Cheng S."/>
            <person name="Spooner D."/>
            <person name="Van Deynze A."/>
            <person name="Simon P."/>
        </authorList>
    </citation>
    <scope>NUCLEOTIDE SEQUENCE</scope>
    <source>
        <tissue evidence="15">Leaf</tissue>
    </source>
</reference>
<dbReference type="GO" id="GO:0006952">
    <property type="term" value="P:defense response"/>
    <property type="evidence" value="ECO:0007669"/>
    <property type="project" value="UniProtKB-ARBA"/>
</dbReference>
<evidence type="ECO:0000256" key="7">
    <source>
        <dbReference type="ARBA" id="ARBA00022737"/>
    </source>
</evidence>
<proteinExistence type="inferred from homology"/>
<dbReference type="InterPro" id="IPR046956">
    <property type="entry name" value="RLP23-like"/>
</dbReference>
<name>A0AAF1BDV9_DAUCS</name>
<dbReference type="GO" id="GO:0009653">
    <property type="term" value="P:anatomical structure morphogenesis"/>
    <property type="evidence" value="ECO:0007669"/>
    <property type="project" value="UniProtKB-ARBA"/>
</dbReference>
<keyword evidence="3" id="KW-1003">Cell membrane</keyword>
<keyword evidence="8 11" id="KW-1133">Transmembrane helix</keyword>
<dbReference type="GO" id="GO:0051707">
    <property type="term" value="P:response to other organism"/>
    <property type="evidence" value="ECO:0007669"/>
    <property type="project" value="UniProtKB-ARBA"/>
</dbReference>
<dbReference type="PANTHER" id="PTHR48063:SF112">
    <property type="entry name" value="RECEPTOR LIKE PROTEIN 30-LIKE"/>
    <property type="match status" value="1"/>
</dbReference>
<dbReference type="GO" id="GO:0005886">
    <property type="term" value="C:plasma membrane"/>
    <property type="evidence" value="ECO:0007669"/>
    <property type="project" value="UniProtKB-SubCell"/>
</dbReference>
<accession>A0AAF1BDV9</accession>
<evidence type="ECO:0000256" key="5">
    <source>
        <dbReference type="ARBA" id="ARBA00022692"/>
    </source>
</evidence>
<keyword evidence="6 12" id="KW-0732">Signal</keyword>
<dbReference type="EMBL" id="CP093351">
    <property type="protein sequence ID" value="WOH15785.1"/>
    <property type="molecule type" value="Genomic_DNA"/>
</dbReference>
<evidence type="ECO:0000256" key="6">
    <source>
        <dbReference type="ARBA" id="ARBA00022729"/>
    </source>
</evidence>
<evidence type="ECO:0000256" key="1">
    <source>
        <dbReference type="ARBA" id="ARBA00004251"/>
    </source>
</evidence>
<dbReference type="FunFam" id="3.80.10.10:FF:000111">
    <property type="entry name" value="LRR receptor-like serine/threonine-protein kinase ERECTA"/>
    <property type="match status" value="1"/>
</dbReference>
<evidence type="ECO:0000313" key="16">
    <source>
        <dbReference type="Proteomes" id="UP000077755"/>
    </source>
</evidence>
<keyword evidence="7" id="KW-0677">Repeat</keyword>
<dbReference type="FunFam" id="3.80.10.10:FF:000400">
    <property type="entry name" value="Nuclear pore complex protein NUP107"/>
    <property type="match status" value="1"/>
</dbReference>
<feature type="chain" id="PRO_5042000041" description="Leucine-rich repeat-containing N-terminal plant-type domain-containing protein" evidence="12">
    <location>
        <begin position="23"/>
        <end position="707"/>
    </location>
</feature>
<keyword evidence="10" id="KW-0325">Glycoprotein</keyword>
<evidence type="ECO:0000256" key="2">
    <source>
        <dbReference type="ARBA" id="ARBA00009592"/>
    </source>
</evidence>
<reference evidence="15" key="2">
    <citation type="submission" date="2022-03" db="EMBL/GenBank/DDBJ databases">
        <title>Draft title - Genomic analysis of global carrot germplasm unveils the trajectory of domestication and the origin of high carotenoid orange carrot.</title>
        <authorList>
            <person name="Iorizzo M."/>
            <person name="Ellison S."/>
            <person name="Senalik D."/>
            <person name="Macko-Podgorni A."/>
            <person name="Grzebelus D."/>
            <person name="Bostan H."/>
            <person name="Rolling W."/>
            <person name="Curaba J."/>
            <person name="Simon P."/>
        </authorList>
    </citation>
    <scope>NUCLEOTIDE SEQUENCE</scope>
    <source>
        <tissue evidence="15">Leaf</tissue>
    </source>
</reference>
<evidence type="ECO:0008006" key="17">
    <source>
        <dbReference type="Google" id="ProtNLM"/>
    </source>
</evidence>
<organism evidence="15 16">
    <name type="scientific">Daucus carota subsp. sativus</name>
    <name type="common">Carrot</name>
    <dbReference type="NCBI Taxonomy" id="79200"/>
    <lineage>
        <taxon>Eukaryota</taxon>
        <taxon>Viridiplantae</taxon>
        <taxon>Streptophyta</taxon>
        <taxon>Embryophyta</taxon>
        <taxon>Tracheophyta</taxon>
        <taxon>Spermatophyta</taxon>
        <taxon>Magnoliopsida</taxon>
        <taxon>eudicotyledons</taxon>
        <taxon>Gunneridae</taxon>
        <taxon>Pentapetalae</taxon>
        <taxon>asterids</taxon>
        <taxon>campanulids</taxon>
        <taxon>Apiales</taxon>
        <taxon>Apiaceae</taxon>
        <taxon>Apioideae</taxon>
        <taxon>Scandiceae</taxon>
        <taxon>Daucinae</taxon>
        <taxon>Daucus</taxon>
        <taxon>Daucus sect. Daucus</taxon>
    </lineage>
</organism>
<protein>
    <recommendedName>
        <fullName evidence="17">Leucine-rich repeat-containing N-terminal plant-type domain-containing protein</fullName>
    </recommendedName>
</protein>
<dbReference type="GO" id="GO:0099402">
    <property type="term" value="P:plant organ development"/>
    <property type="evidence" value="ECO:0007669"/>
    <property type="project" value="UniProtKB-ARBA"/>
</dbReference>
<dbReference type="InterPro" id="IPR003591">
    <property type="entry name" value="Leu-rich_rpt_typical-subtyp"/>
</dbReference>
<evidence type="ECO:0000259" key="14">
    <source>
        <dbReference type="Pfam" id="PF23598"/>
    </source>
</evidence>
<evidence type="ECO:0000259" key="13">
    <source>
        <dbReference type="Pfam" id="PF08263"/>
    </source>
</evidence>
<dbReference type="InterPro" id="IPR032675">
    <property type="entry name" value="LRR_dom_sf"/>
</dbReference>
<evidence type="ECO:0000256" key="11">
    <source>
        <dbReference type="SAM" id="Phobius"/>
    </source>
</evidence>
<dbReference type="InterPro" id="IPR013210">
    <property type="entry name" value="LRR_N_plant-typ"/>
</dbReference>
<keyword evidence="4" id="KW-0433">Leucine-rich repeat</keyword>
<dbReference type="Proteomes" id="UP000077755">
    <property type="component" value="Chromosome 9"/>
</dbReference>
<evidence type="ECO:0000256" key="3">
    <source>
        <dbReference type="ARBA" id="ARBA00022475"/>
    </source>
</evidence>
<comment type="similarity">
    <text evidence="2">Belongs to the RLP family.</text>
</comment>
<keyword evidence="16" id="KW-1185">Reference proteome</keyword>
<dbReference type="Pfam" id="PF23598">
    <property type="entry name" value="LRR_14"/>
    <property type="match status" value="1"/>
</dbReference>
<evidence type="ECO:0000313" key="15">
    <source>
        <dbReference type="EMBL" id="WOH15785.1"/>
    </source>
</evidence>
<comment type="subcellular location">
    <subcellularLocation>
        <location evidence="1">Cell membrane</location>
        <topology evidence="1">Single-pass type I membrane protein</topology>
    </subcellularLocation>
</comment>
<gene>
    <name evidence="15" type="ORF">DCAR_0935331</name>
</gene>
<dbReference type="InterPro" id="IPR001611">
    <property type="entry name" value="Leu-rich_rpt"/>
</dbReference>
<feature type="signal peptide" evidence="12">
    <location>
        <begin position="1"/>
        <end position="22"/>
    </location>
</feature>
<dbReference type="AlphaFoldDB" id="A0AAF1BDV9"/>
<dbReference type="Gene3D" id="3.80.10.10">
    <property type="entry name" value="Ribonuclease Inhibitor"/>
    <property type="match status" value="2"/>
</dbReference>
<dbReference type="SMART" id="SM00369">
    <property type="entry name" value="LRR_TYP"/>
    <property type="match status" value="6"/>
</dbReference>
<keyword evidence="5 11" id="KW-0812">Transmembrane</keyword>
<feature type="domain" description="Disease resistance R13L4/SHOC-2-like LRR" evidence="14">
    <location>
        <begin position="95"/>
        <end position="246"/>
    </location>
</feature>
<dbReference type="Pfam" id="PF08263">
    <property type="entry name" value="LRRNT_2"/>
    <property type="match status" value="1"/>
</dbReference>